<dbReference type="EMBL" id="SJPY01000001">
    <property type="protein sequence ID" value="TWU45746.1"/>
    <property type="molecule type" value="Genomic_DNA"/>
</dbReference>
<organism evidence="12 13">
    <name type="scientific">Novipirellula aureliae</name>
    <dbReference type="NCBI Taxonomy" id="2527966"/>
    <lineage>
        <taxon>Bacteria</taxon>
        <taxon>Pseudomonadati</taxon>
        <taxon>Planctomycetota</taxon>
        <taxon>Planctomycetia</taxon>
        <taxon>Pirellulales</taxon>
        <taxon>Pirellulaceae</taxon>
        <taxon>Novipirellula</taxon>
    </lineage>
</organism>
<dbReference type="RefSeq" id="WP_231617289.1">
    <property type="nucleotide sequence ID" value="NZ_SJPY01000001.1"/>
</dbReference>
<accession>A0A5C6EDT8</accession>
<evidence type="ECO:0000256" key="9">
    <source>
        <dbReference type="ARBA" id="ARBA00031306"/>
    </source>
</evidence>
<evidence type="ECO:0000256" key="2">
    <source>
        <dbReference type="ARBA" id="ARBA00011955"/>
    </source>
</evidence>
<keyword evidence="11" id="KW-0812">Transmembrane</keyword>
<comment type="cofactor">
    <cofactor evidence="1">
        <name>Mg(2+)</name>
        <dbReference type="ChEBI" id="CHEBI:18420"/>
    </cofactor>
</comment>
<feature type="transmembrane region" description="Helical" evidence="11">
    <location>
        <begin position="372"/>
        <end position="396"/>
    </location>
</feature>
<evidence type="ECO:0000256" key="4">
    <source>
        <dbReference type="ARBA" id="ARBA00022630"/>
    </source>
</evidence>
<evidence type="ECO:0000256" key="6">
    <source>
        <dbReference type="ARBA" id="ARBA00022723"/>
    </source>
</evidence>
<dbReference type="Proteomes" id="UP000315471">
    <property type="component" value="Unassembled WGS sequence"/>
</dbReference>
<dbReference type="AlphaFoldDB" id="A0A5C6EDT8"/>
<keyword evidence="5" id="KW-0808">Transferase</keyword>
<evidence type="ECO:0000256" key="3">
    <source>
        <dbReference type="ARBA" id="ARBA00016337"/>
    </source>
</evidence>
<dbReference type="SUPFAM" id="SSF143631">
    <property type="entry name" value="ApbE-like"/>
    <property type="match status" value="1"/>
</dbReference>
<proteinExistence type="predicted"/>
<dbReference type="EC" id="2.7.1.180" evidence="2"/>
<keyword evidence="8" id="KW-0460">Magnesium</keyword>
<evidence type="ECO:0000256" key="8">
    <source>
        <dbReference type="ARBA" id="ARBA00022842"/>
    </source>
</evidence>
<evidence type="ECO:0000256" key="7">
    <source>
        <dbReference type="ARBA" id="ARBA00022827"/>
    </source>
</evidence>
<gene>
    <name evidence="12" type="primary">apbE_1</name>
    <name evidence="12" type="ORF">Q31b_09220</name>
</gene>
<comment type="caution">
    <text evidence="12">The sequence shown here is derived from an EMBL/GenBank/DDBJ whole genome shotgun (WGS) entry which is preliminary data.</text>
</comment>
<dbReference type="Pfam" id="PF02424">
    <property type="entry name" value="ApbE"/>
    <property type="match status" value="1"/>
</dbReference>
<dbReference type="Gene3D" id="3.10.520.10">
    <property type="entry name" value="ApbE-like domains"/>
    <property type="match status" value="1"/>
</dbReference>
<evidence type="ECO:0000313" key="13">
    <source>
        <dbReference type="Proteomes" id="UP000315471"/>
    </source>
</evidence>
<evidence type="ECO:0000256" key="11">
    <source>
        <dbReference type="SAM" id="Phobius"/>
    </source>
</evidence>
<keyword evidence="7" id="KW-0274">FAD</keyword>
<evidence type="ECO:0000313" key="12">
    <source>
        <dbReference type="EMBL" id="TWU45746.1"/>
    </source>
</evidence>
<dbReference type="PANTHER" id="PTHR30040">
    <property type="entry name" value="THIAMINE BIOSYNTHESIS LIPOPROTEIN APBE"/>
    <property type="match status" value="1"/>
</dbReference>
<keyword evidence="11" id="KW-1133">Transmembrane helix</keyword>
<keyword evidence="4" id="KW-0285">Flavoprotein</keyword>
<name>A0A5C6EDT8_9BACT</name>
<dbReference type="GO" id="GO:0016740">
    <property type="term" value="F:transferase activity"/>
    <property type="evidence" value="ECO:0007669"/>
    <property type="project" value="UniProtKB-KW"/>
</dbReference>
<evidence type="ECO:0000256" key="10">
    <source>
        <dbReference type="ARBA" id="ARBA00048540"/>
    </source>
</evidence>
<protein>
    <recommendedName>
        <fullName evidence="3">FAD:protein FMN transferase</fullName>
        <ecNumber evidence="2">2.7.1.180</ecNumber>
    </recommendedName>
    <alternativeName>
        <fullName evidence="9">Flavin transferase</fullName>
    </alternativeName>
</protein>
<keyword evidence="13" id="KW-1185">Reference proteome</keyword>
<dbReference type="PANTHER" id="PTHR30040:SF2">
    <property type="entry name" value="FAD:PROTEIN FMN TRANSFERASE"/>
    <property type="match status" value="1"/>
</dbReference>
<evidence type="ECO:0000256" key="5">
    <source>
        <dbReference type="ARBA" id="ARBA00022679"/>
    </source>
</evidence>
<dbReference type="InterPro" id="IPR003374">
    <property type="entry name" value="ApbE-like_sf"/>
</dbReference>
<keyword evidence="12" id="KW-0449">Lipoprotein</keyword>
<sequence>MLCKTIRQTVLVTLCLCSVAVPIGELHAGDAEILELRGPTMGTTYMVKIYDPPAFKEPIAEEIDAELRLVNDQMSTYLKSSELSRFNDSDSTDWFEVSRDTALVVQMALEVAEATGGAFDPTVGPLVNAWSFGPDPKTQEVPSEQKLAELRKLVGYKNLSVRTDPPALKKLIPSLRVDLSAIAKGHGVDRVVELLAQADAKNVFVEIGGEVRTVGRKGDDRWKVGIQNPETRFVTTGQTSAMPPSIAAAHPLTNQAMATSGDYQNYFEVDGKRYSHTIDPRTGRPVEHGLASVSVISDTCMKADAWATAIDVLGMKDGLRAAQEQSLDVFLISRNESGIVKVGTGALKQYAEGKSLDEVTVTQQDIPWLTRFMPTLVVTIIGFTVFLIAMAIGVLLGGKRISGSCGGLAGKENPDGSIRCSMCGTPSEGCKELREKMQNSTSK</sequence>
<reference evidence="12 13" key="1">
    <citation type="submission" date="2019-02" db="EMBL/GenBank/DDBJ databases">
        <title>Deep-cultivation of Planctomycetes and their phenomic and genomic characterization uncovers novel biology.</title>
        <authorList>
            <person name="Wiegand S."/>
            <person name="Jogler M."/>
            <person name="Boedeker C."/>
            <person name="Pinto D."/>
            <person name="Vollmers J."/>
            <person name="Rivas-Marin E."/>
            <person name="Kohn T."/>
            <person name="Peeters S.H."/>
            <person name="Heuer A."/>
            <person name="Rast P."/>
            <person name="Oberbeckmann S."/>
            <person name="Bunk B."/>
            <person name="Jeske O."/>
            <person name="Meyerdierks A."/>
            <person name="Storesund J.E."/>
            <person name="Kallscheuer N."/>
            <person name="Luecker S."/>
            <person name="Lage O.M."/>
            <person name="Pohl T."/>
            <person name="Merkel B.J."/>
            <person name="Hornburger P."/>
            <person name="Mueller R.-W."/>
            <person name="Bruemmer F."/>
            <person name="Labrenz M."/>
            <person name="Spormann A.M."/>
            <person name="Op Den Camp H."/>
            <person name="Overmann J."/>
            <person name="Amann R."/>
            <person name="Jetten M.S.M."/>
            <person name="Mascher T."/>
            <person name="Medema M.H."/>
            <person name="Devos D.P."/>
            <person name="Kaster A.-K."/>
            <person name="Ovreas L."/>
            <person name="Rohde M."/>
            <person name="Galperin M.Y."/>
            <person name="Jogler C."/>
        </authorList>
    </citation>
    <scope>NUCLEOTIDE SEQUENCE [LARGE SCALE GENOMIC DNA]</scope>
    <source>
        <strain evidence="12 13">Q31b</strain>
    </source>
</reference>
<keyword evidence="11" id="KW-0472">Membrane</keyword>
<comment type="catalytic activity">
    <reaction evidence="10">
        <text>L-threonyl-[protein] + FAD = FMN-L-threonyl-[protein] + AMP + H(+)</text>
        <dbReference type="Rhea" id="RHEA:36847"/>
        <dbReference type="Rhea" id="RHEA-COMP:11060"/>
        <dbReference type="Rhea" id="RHEA-COMP:11061"/>
        <dbReference type="ChEBI" id="CHEBI:15378"/>
        <dbReference type="ChEBI" id="CHEBI:30013"/>
        <dbReference type="ChEBI" id="CHEBI:57692"/>
        <dbReference type="ChEBI" id="CHEBI:74257"/>
        <dbReference type="ChEBI" id="CHEBI:456215"/>
        <dbReference type="EC" id="2.7.1.180"/>
    </reaction>
</comment>
<keyword evidence="6" id="KW-0479">Metal-binding</keyword>
<dbReference type="InterPro" id="IPR024932">
    <property type="entry name" value="ApbE"/>
</dbReference>
<dbReference type="GO" id="GO:0046872">
    <property type="term" value="F:metal ion binding"/>
    <property type="evidence" value="ECO:0007669"/>
    <property type="project" value="UniProtKB-KW"/>
</dbReference>
<evidence type="ECO:0000256" key="1">
    <source>
        <dbReference type="ARBA" id="ARBA00001946"/>
    </source>
</evidence>